<dbReference type="InterPro" id="IPR027417">
    <property type="entry name" value="P-loop_NTPase"/>
</dbReference>
<dbReference type="AlphaFoldDB" id="K9WI17"/>
<feature type="coiled-coil region" evidence="1">
    <location>
        <begin position="84"/>
        <end position="111"/>
    </location>
</feature>
<evidence type="ECO:0000313" key="4">
    <source>
        <dbReference type="EMBL" id="AFZ19152.1"/>
    </source>
</evidence>
<dbReference type="STRING" id="1173027.Mic7113_3423"/>
<dbReference type="RefSeq" id="WP_015183294.1">
    <property type="nucleotide sequence ID" value="NC_019738.1"/>
</dbReference>
<keyword evidence="1" id="KW-0175">Coiled coil</keyword>
<feature type="domain" description="Polyphosphate kinase-2-related" evidence="3">
    <location>
        <begin position="83"/>
        <end position="307"/>
    </location>
</feature>
<evidence type="ECO:0000313" key="5">
    <source>
        <dbReference type="Proteomes" id="UP000010471"/>
    </source>
</evidence>
<gene>
    <name evidence="4" type="ORF">Mic7113_3423</name>
</gene>
<feature type="compositionally biased region" description="Basic and acidic residues" evidence="2">
    <location>
        <begin position="1"/>
        <end position="13"/>
    </location>
</feature>
<dbReference type="InterPro" id="IPR022488">
    <property type="entry name" value="PPK2-related"/>
</dbReference>
<dbReference type="GO" id="GO:0006797">
    <property type="term" value="P:polyphosphate metabolic process"/>
    <property type="evidence" value="ECO:0007669"/>
    <property type="project" value="InterPro"/>
</dbReference>
<name>K9WI17_9CYAN</name>
<dbReference type="KEGG" id="mic:Mic7113_3423"/>
<evidence type="ECO:0000256" key="2">
    <source>
        <dbReference type="SAM" id="MobiDB-lite"/>
    </source>
</evidence>
<dbReference type="Proteomes" id="UP000010471">
    <property type="component" value="Chromosome"/>
</dbReference>
<dbReference type="PANTHER" id="PTHR34383">
    <property type="entry name" value="POLYPHOSPHATE:AMP PHOSPHOTRANSFERASE-RELATED"/>
    <property type="match status" value="1"/>
</dbReference>
<dbReference type="PATRIC" id="fig|1173027.3.peg.3768"/>
<dbReference type="GO" id="GO:0016776">
    <property type="term" value="F:phosphotransferase activity, phosphate group as acceptor"/>
    <property type="evidence" value="ECO:0007669"/>
    <property type="project" value="InterPro"/>
</dbReference>
<reference evidence="4 5" key="1">
    <citation type="submission" date="2012-06" db="EMBL/GenBank/DDBJ databases">
        <title>Finished chromosome of genome of Microcoleus sp. PCC 7113.</title>
        <authorList>
            <consortium name="US DOE Joint Genome Institute"/>
            <person name="Gugger M."/>
            <person name="Coursin T."/>
            <person name="Rippka R."/>
            <person name="Tandeau De Marsac N."/>
            <person name="Huntemann M."/>
            <person name="Wei C.-L."/>
            <person name="Han J."/>
            <person name="Detter J.C."/>
            <person name="Han C."/>
            <person name="Tapia R."/>
            <person name="Chen A."/>
            <person name="Kyrpides N."/>
            <person name="Mavromatis K."/>
            <person name="Markowitz V."/>
            <person name="Szeto E."/>
            <person name="Ivanova N."/>
            <person name="Pagani I."/>
            <person name="Pati A."/>
            <person name="Goodwin L."/>
            <person name="Nordberg H.P."/>
            <person name="Cantor M.N."/>
            <person name="Hua S.X."/>
            <person name="Woyke T."/>
            <person name="Kerfeld C.A."/>
        </authorList>
    </citation>
    <scope>NUCLEOTIDE SEQUENCE [LARGE SCALE GENOMIC DNA]</scope>
    <source>
        <strain evidence="4 5">PCC 7113</strain>
    </source>
</reference>
<dbReference type="HOGENOM" id="CLU_048699_1_2_3"/>
<evidence type="ECO:0000259" key="3">
    <source>
        <dbReference type="Pfam" id="PF03976"/>
    </source>
</evidence>
<dbReference type="Gene3D" id="3.40.50.300">
    <property type="entry name" value="P-loop containing nucleotide triphosphate hydrolases"/>
    <property type="match status" value="1"/>
</dbReference>
<sequence length="323" mass="37980">MSKNKHLPEDREALINGATYPESKKTQQAAEKATTYAASVTAPETVVVDKPPPKPNYPLYRVQPGERISLSDIDPNTSEHYRKKKEVMVELEKHRQRIRKLQERLYAENQRSLLIVLQAMDTGGKDGTIKHVFREVNPQGCQVWSFKIPSDEEASHDFLWRYHHRVPQRGMITIFNRAHYEDVLVVRVHDLVKEDVWQQRYHIINEFEQMLTLSNITVIKFFLHISKDEQKRRLESRLENPDKQWKFSKNDIKERRLWDEYQQAFEDAISNCSTAYAPWYVVPANKKWYRNLVVARTIADTLEAINPQYPNGEKGLKNIVIPD</sequence>
<protein>
    <submittedName>
        <fullName evidence="4">Polyphosphate:nucleotide phosphotransferase, PPK2 family</fullName>
    </submittedName>
</protein>
<organism evidence="4 5">
    <name type="scientific">Allocoleopsis franciscana PCC 7113</name>
    <dbReference type="NCBI Taxonomy" id="1173027"/>
    <lineage>
        <taxon>Bacteria</taxon>
        <taxon>Bacillati</taxon>
        <taxon>Cyanobacteriota</taxon>
        <taxon>Cyanophyceae</taxon>
        <taxon>Coleofasciculales</taxon>
        <taxon>Coleofasciculaceae</taxon>
        <taxon>Allocoleopsis</taxon>
        <taxon>Allocoleopsis franciscana</taxon>
    </lineage>
</organism>
<dbReference type="eggNOG" id="COG2326">
    <property type="taxonomic scope" value="Bacteria"/>
</dbReference>
<evidence type="ECO:0000256" key="1">
    <source>
        <dbReference type="SAM" id="Coils"/>
    </source>
</evidence>
<keyword evidence="4" id="KW-0808">Transferase</keyword>
<dbReference type="Pfam" id="PF03976">
    <property type="entry name" value="PPK2"/>
    <property type="match status" value="1"/>
</dbReference>
<dbReference type="SUPFAM" id="SSF52540">
    <property type="entry name" value="P-loop containing nucleoside triphosphate hydrolases"/>
    <property type="match status" value="1"/>
</dbReference>
<dbReference type="OrthoDB" id="9775224at2"/>
<keyword evidence="5" id="KW-1185">Reference proteome</keyword>
<dbReference type="InterPro" id="IPR022300">
    <property type="entry name" value="PPK2-rel_1"/>
</dbReference>
<accession>K9WI17</accession>
<feature type="region of interest" description="Disordered" evidence="2">
    <location>
        <begin position="1"/>
        <end position="32"/>
    </location>
</feature>
<dbReference type="EMBL" id="CP003630">
    <property type="protein sequence ID" value="AFZ19152.1"/>
    <property type="molecule type" value="Genomic_DNA"/>
</dbReference>
<dbReference type="PANTHER" id="PTHR34383:SF3">
    <property type="entry name" value="POLYPHOSPHATE:AMP PHOSPHOTRANSFERASE"/>
    <property type="match status" value="1"/>
</dbReference>
<proteinExistence type="predicted"/>
<dbReference type="NCBIfam" id="TIGR03709">
    <property type="entry name" value="PPK2_rel_1"/>
    <property type="match status" value="1"/>
</dbReference>